<feature type="transmembrane region" description="Helical" evidence="2">
    <location>
        <begin position="42"/>
        <end position="65"/>
    </location>
</feature>
<name>A0AAD9S997_PHOAM</name>
<feature type="region of interest" description="Disordered" evidence="1">
    <location>
        <begin position="74"/>
        <end position="113"/>
    </location>
</feature>
<evidence type="ECO:0000313" key="3">
    <source>
        <dbReference type="EMBL" id="KAK2602477.1"/>
    </source>
</evidence>
<evidence type="ECO:0000313" key="4">
    <source>
        <dbReference type="Proteomes" id="UP001265746"/>
    </source>
</evidence>
<sequence>MTDSVGTTPASSSADSTYTVVMPTYVSDSDRDTSSSDRPKTIGIATGSAVGGVAAVAGIVIFAWIKRKRIKETAKQKRQSISQRFSATPPPLPPKEYPKEYYRQPTPKKKRRSMVPSWVPSVINRTAPAELPATPVSFSAWNSQWDGVQPPNRAHRPYPRDSMSPPQVYELDARWLPQQGQNGREPMFL</sequence>
<accession>A0AAD9S997</accession>
<keyword evidence="2" id="KW-0812">Transmembrane</keyword>
<keyword evidence="2" id="KW-1133">Transmembrane helix</keyword>
<dbReference type="EMBL" id="JAUJFL010000005">
    <property type="protein sequence ID" value="KAK2602477.1"/>
    <property type="molecule type" value="Genomic_DNA"/>
</dbReference>
<reference evidence="3" key="1">
    <citation type="submission" date="2023-06" db="EMBL/GenBank/DDBJ databases">
        <authorList>
            <person name="Noh H."/>
        </authorList>
    </citation>
    <scope>NUCLEOTIDE SEQUENCE</scope>
    <source>
        <strain evidence="3">DUCC20226</strain>
    </source>
</reference>
<evidence type="ECO:0000256" key="1">
    <source>
        <dbReference type="SAM" id="MobiDB-lite"/>
    </source>
</evidence>
<gene>
    <name evidence="3" type="ORF">N8I77_009005</name>
</gene>
<evidence type="ECO:0000256" key="2">
    <source>
        <dbReference type="SAM" id="Phobius"/>
    </source>
</evidence>
<dbReference type="AlphaFoldDB" id="A0AAD9S997"/>
<dbReference type="Proteomes" id="UP001265746">
    <property type="component" value="Unassembled WGS sequence"/>
</dbReference>
<proteinExistence type="predicted"/>
<feature type="region of interest" description="Disordered" evidence="1">
    <location>
        <begin position="142"/>
        <end position="166"/>
    </location>
</feature>
<protein>
    <submittedName>
        <fullName evidence="3">Uncharacterized protein</fullName>
    </submittedName>
</protein>
<keyword evidence="4" id="KW-1185">Reference proteome</keyword>
<comment type="caution">
    <text evidence="3">The sequence shown here is derived from an EMBL/GenBank/DDBJ whole genome shotgun (WGS) entry which is preliminary data.</text>
</comment>
<organism evidence="3 4">
    <name type="scientific">Phomopsis amygdali</name>
    <name type="common">Fusicoccum amygdali</name>
    <dbReference type="NCBI Taxonomy" id="1214568"/>
    <lineage>
        <taxon>Eukaryota</taxon>
        <taxon>Fungi</taxon>
        <taxon>Dikarya</taxon>
        <taxon>Ascomycota</taxon>
        <taxon>Pezizomycotina</taxon>
        <taxon>Sordariomycetes</taxon>
        <taxon>Sordariomycetidae</taxon>
        <taxon>Diaporthales</taxon>
        <taxon>Diaporthaceae</taxon>
        <taxon>Diaporthe</taxon>
    </lineage>
</organism>
<keyword evidence="2" id="KW-0472">Membrane</keyword>